<dbReference type="AlphaFoldDB" id="A0A8J6NLZ8"/>
<protein>
    <recommendedName>
        <fullName evidence="1">YprB ribonuclease H-like domain-containing protein</fullName>
    </recommendedName>
</protein>
<dbReference type="SUPFAM" id="SSF53098">
    <property type="entry name" value="Ribonuclease H-like"/>
    <property type="match status" value="1"/>
</dbReference>
<proteinExistence type="predicted"/>
<evidence type="ECO:0000313" key="2">
    <source>
        <dbReference type="EMBL" id="MBC8335823.1"/>
    </source>
</evidence>
<dbReference type="Pfam" id="PF13482">
    <property type="entry name" value="RNase_H_2"/>
    <property type="match status" value="1"/>
</dbReference>
<organism evidence="2 3">
    <name type="scientific">Candidatus Desulfolinea nitratireducens</name>
    <dbReference type="NCBI Taxonomy" id="2841698"/>
    <lineage>
        <taxon>Bacteria</taxon>
        <taxon>Bacillati</taxon>
        <taxon>Chloroflexota</taxon>
        <taxon>Anaerolineae</taxon>
        <taxon>Anaerolineales</taxon>
        <taxon>Anaerolineales incertae sedis</taxon>
        <taxon>Candidatus Desulfolinea</taxon>
    </lineage>
</organism>
<sequence length="239" mass="26708">MKLISFDLEISKILPEFSGNLFEHAPLGISCAAVAHDEVEFWQGVPQLSKEDSQILVKELMAFASDGYTFVTWNGCGFDFRVLAQESGMFEECGDLALNHIDLMLLVTFTKGWFLGLDKALQGANISGKVHEVTLANGEILANMDGGMAPNLWAKEEYDAVLTYLRGDVEQTLALARLVQESKSIRWTSGRGKPQSASVPRLMTVKECFDIPEPDTSWMSNPPQRKNFVSWIPDWEEKI</sequence>
<accession>A0A8J6NLZ8</accession>
<feature type="domain" description="YprB ribonuclease H-like" evidence="1">
    <location>
        <begin position="29"/>
        <end position="153"/>
    </location>
</feature>
<dbReference type="InterPro" id="IPR012337">
    <property type="entry name" value="RNaseH-like_sf"/>
</dbReference>
<evidence type="ECO:0000259" key="1">
    <source>
        <dbReference type="Pfam" id="PF13482"/>
    </source>
</evidence>
<dbReference type="Proteomes" id="UP000614469">
    <property type="component" value="Unassembled WGS sequence"/>
</dbReference>
<reference evidence="2 3" key="1">
    <citation type="submission" date="2020-08" db="EMBL/GenBank/DDBJ databases">
        <title>Bridging the membrane lipid divide: bacteria of the FCB group superphylum have the potential to synthesize archaeal ether lipids.</title>
        <authorList>
            <person name="Villanueva L."/>
            <person name="Von Meijenfeldt F.A.B."/>
            <person name="Westbye A.B."/>
            <person name="Yadav S."/>
            <person name="Hopmans E.C."/>
            <person name="Dutilh B.E."/>
            <person name="Sinninghe Damste J.S."/>
        </authorList>
    </citation>
    <scope>NUCLEOTIDE SEQUENCE [LARGE SCALE GENOMIC DNA]</scope>
    <source>
        <strain evidence="2">NIOZ-UU36</strain>
    </source>
</reference>
<name>A0A8J6NLZ8_9CHLR</name>
<comment type="caution">
    <text evidence="2">The sequence shown here is derived from an EMBL/GenBank/DDBJ whole genome shotgun (WGS) entry which is preliminary data.</text>
</comment>
<dbReference type="InterPro" id="IPR038720">
    <property type="entry name" value="YprB_RNase_H-like_dom"/>
</dbReference>
<evidence type="ECO:0000313" key="3">
    <source>
        <dbReference type="Proteomes" id="UP000614469"/>
    </source>
</evidence>
<gene>
    <name evidence="2" type="ORF">H8E29_11185</name>
</gene>
<dbReference type="EMBL" id="JACNJN010000124">
    <property type="protein sequence ID" value="MBC8335823.1"/>
    <property type="molecule type" value="Genomic_DNA"/>
</dbReference>